<reference evidence="1 3" key="1">
    <citation type="journal article" date="2008" name="Science">
        <title>The Physcomitrella genome reveals evolutionary insights into the conquest of land by plants.</title>
        <authorList>
            <person name="Rensing S."/>
            <person name="Lang D."/>
            <person name="Zimmer A."/>
            <person name="Terry A."/>
            <person name="Salamov A."/>
            <person name="Shapiro H."/>
            <person name="Nishiyama T."/>
            <person name="Perroud P.-F."/>
            <person name="Lindquist E."/>
            <person name="Kamisugi Y."/>
            <person name="Tanahashi T."/>
            <person name="Sakakibara K."/>
            <person name="Fujita T."/>
            <person name="Oishi K."/>
            <person name="Shin-I T."/>
            <person name="Kuroki Y."/>
            <person name="Toyoda A."/>
            <person name="Suzuki Y."/>
            <person name="Hashimoto A."/>
            <person name="Yamaguchi K."/>
            <person name="Sugano A."/>
            <person name="Kohara Y."/>
            <person name="Fujiyama A."/>
            <person name="Anterola A."/>
            <person name="Aoki S."/>
            <person name="Ashton N."/>
            <person name="Barbazuk W.B."/>
            <person name="Barker E."/>
            <person name="Bennetzen J."/>
            <person name="Bezanilla M."/>
            <person name="Blankenship R."/>
            <person name="Cho S.H."/>
            <person name="Dutcher S."/>
            <person name="Estelle M."/>
            <person name="Fawcett J.A."/>
            <person name="Gundlach H."/>
            <person name="Hanada K."/>
            <person name="Heyl A."/>
            <person name="Hicks K.A."/>
            <person name="Hugh J."/>
            <person name="Lohr M."/>
            <person name="Mayer K."/>
            <person name="Melkozernov A."/>
            <person name="Murata T."/>
            <person name="Nelson D."/>
            <person name="Pils B."/>
            <person name="Prigge M."/>
            <person name="Reiss B."/>
            <person name="Renner T."/>
            <person name="Rombauts S."/>
            <person name="Rushton P."/>
            <person name="Sanderfoot A."/>
            <person name="Schween G."/>
            <person name="Shiu S.-H."/>
            <person name="Stueber K."/>
            <person name="Theodoulou F.L."/>
            <person name="Tu H."/>
            <person name="Van de Peer Y."/>
            <person name="Verrier P.J."/>
            <person name="Waters E."/>
            <person name="Wood A."/>
            <person name="Yang L."/>
            <person name="Cove D."/>
            <person name="Cuming A."/>
            <person name="Hasebe M."/>
            <person name="Lucas S."/>
            <person name="Mishler D.B."/>
            <person name="Reski R."/>
            <person name="Grigoriev I."/>
            <person name="Quatrano R.S."/>
            <person name="Boore J.L."/>
        </authorList>
    </citation>
    <scope>NUCLEOTIDE SEQUENCE [LARGE SCALE GENOMIC DNA]</scope>
    <source>
        <strain evidence="2 3">cv. Gransden 2004</strain>
    </source>
</reference>
<dbReference type="InParanoid" id="A0A2K1KE48"/>
<evidence type="ECO:0000313" key="1">
    <source>
        <dbReference type="EMBL" id="PNR52019.1"/>
    </source>
</evidence>
<name>A0A2K1KE48_PHYPA</name>
<reference evidence="1 3" key="2">
    <citation type="journal article" date="2018" name="Plant J.">
        <title>The Physcomitrella patens chromosome-scale assembly reveals moss genome structure and evolution.</title>
        <authorList>
            <person name="Lang D."/>
            <person name="Ullrich K.K."/>
            <person name="Murat F."/>
            <person name="Fuchs J."/>
            <person name="Jenkins J."/>
            <person name="Haas F.B."/>
            <person name="Piednoel M."/>
            <person name="Gundlach H."/>
            <person name="Van Bel M."/>
            <person name="Meyberg R."/>
            <person name="Vives C."/>
            <person name="Morata J."/>
            <person name="Symeonidi A."/>
            <person name="Hiss M."/>
            <person name="Muchero W."/>
            <person name="Kamisugi Y."/>
            <person name="Saleh O."/>
            <person name="Blanc G."/>
            <person name="Decker E.L."/>
            <person name="van Gessel N."/>
            <person name="Grimwood J."/>
            <person name="Hayes R.D."/>
            <person name="Graham S.W."/>
            <person name="Gunter L.E."/>
            <person name="McDaniel S.F."/>
            <person name="Hoernstein S.N.W."/>
            <person name="Larsson A."/>
            <person name="Li F.W."/>
            <person name="Perroud P.F."/>
            <person name="Phillips J."/>
            <person name="Ranjan P."/>
            <person name="Rokshar D.S."/>
            <person name="Rothfels C.J."/>
            <person name="Schneider L."/>
            <person name="Shu S."/>
            <person name="Stevenson D.W."/>
            <person name="Thummler F."/>
            <person name="Tillich M."/>
            <person name="Villarreal Aguilar J.C."/>
            <person name="Widiez T."/>
            <person name="Wong G.K."/>
            <person name="Wymore A."/>
            <person name="Zhang Y."/>
            <person name="Zimmer A.D."/>
            <person name="Quatrano R.S."/>
            <person name="Mayer K.F.X."/>
            <person name="Goodstein D."/>
            <person name="Casacuberta J.M."/>
            <person name="Vandepoele K."/>
            <person name="Reski R."/>
            <person name="Cuming A.C."/>
            <person name="Tuskan G.A."/>
            <person name="Maumus F."/>
            <person name="Salse J."/>
            <person name="Schmutz J."/>
            <person name="Rensing S.A."/>
        </authorList>
    </citation>
    <scope>NUCLEOTIDE SEQUENCE [LARGE SCALE GENOMIC DNA]</scope>
    <source>
        <strain evidence="2 3">cv. Gransden 2004</strain>
    </source>
</reference>
<gene>
    <name evidence="1" type="ORF">PHYPA_008393</name>
</gene>
<sequence length="78" mass="8763">MSTLHDRIGALQTLQVARASFICSNSEFRIPPSRGEFHELKRKDGGPSFRGLVFLVEEVVRPGYHAFMTKDEVTKGNV</sequence>
<organism evidence="1">
    <name type="scientific">Physcomitrium patens</name>
    <name type="common">Spreading-leaved earth moss</name>
    <name type="synonym">Physcomitrella patens</name>
    <dbReference type="NCBI Taxonomy" id="3218"/>
    <lineage>
        <taxon>Eukaryota</taxon>
        <taxon>Viridiplantae</taxon>
        <taxon>Streptophyta</taxon>
        <taxon>Embryophyta</taxon>
        <taxon>Bryophyta</taxon>
        <taxon>Bryophytina</taxon>
        <taxon>Bryopsida</taxon>
        <taxon>Funariidae</taxon>
        <taxon>Funariales</taxon>
        <taxon>Funariaceae</taxon>
        <taxon>Physcomitrium</taxon>
    </lineage>
</organism>
<keyword evidence="3" id="KW-1185">Reference proteome</keyword>
<dbReference type="PaxDb" id="3218-PP1S77_110V6.1"/>
<dbReference type="EnsemblPlants" id="Pp3c6_1930V3.1">
    <property type="protein sequence ID" value="PAC:32975478.CDS.1"/>
    <property type="gene ID" value="Pp3c6_1930"/>
</dbReference>
<dbReference type="Gramene" id="Pp3c6_1930V3.1">
    <property type="protein sequence ID" value="PAC:32975478.CDS.1"/>
    <property type="gene ID" value="Pp3c6_1930"/>
</dbReference>
<evidence type="ECO:0000313" key="2">
    <source>
        <dbReference type="EnsemblPlants" id="PAC:32975478.CDS.1"/>
    </source>
</evidence>
<dbReference type="AlphaFoldDB" id="A0A2K1KE48"/>
<dbReference type="Proteomes" id="UP000006727">
    <property type="component" value="Chromosome 6"/>
</dbReference>
<reference evidence="2" key="3">
    <citation type="submission" date="2020-12" db="UniProtKB">
        <authorList>
            <consortium name="EnsemblPlants"/>
        </authorList>
    </citation>
    <scope>IDENTIFICATION</scope>
</reference>
<proteinExistence type="predicted"/>
<evidence type="ECO:0000313" key="3">
    <source>
        <dbReference type="Proteomes" id="UP000006727"/>
    </source>
</evidence>
<accession>A0A2K1KE48</accession>
<dbReference type="EMBL" id="ABEU02000006">
    <property type="protein sequence ID" value="PNR52019.1"/>
    <property type="molecule type" value="Genomic_DNA"/>
</dbReference>
<protein>
    <submittedName>
        <fullName evidence="1 2">Uncharacterized protein</fullName>
    </submittedName>
</protein>